<sequence length="101" mass="11351">MINNNWYQQNSIPYNGHNHVMRAPKHGHSGGHHGGGHGYGGFEGGLPFLGALAGGLLVGSLFNTPNYYPYNPYSNYSPYPPYPPTGYPPYQEYPYPPYYYY</sequence>
<keyword evidence="2" id="KW-1185">Reference proteome</keyword>
<name>A0A916S6R0_9BACI</name>
<proteinExistence type="predicted"/>
<protein>
    <submittedName>
        <fullName evidence="1">Uncharacterized protein</fullName>
    </submittedName>
</protein>
<dbReference type="EMBL" id="BMEY01000020">
    <property type="protein sequence ID" value="GGA86958.1"/>
    <property type="molecule type" value="Genomic_DNA"/>
</dbReference>
<evidence type="ECO:0000313" key="1">
    <source>
        <dbReference type="EMBL" id="GGA86958.1"/>
    </source>
</evidence>
<dbReference type="AlphaFoldDB" id="A0A916S6R0"/>
<reference evidence="1" key="1">
    <citation type="journal article" date="2014" name="Int. J. Syst. Evol. Microbiol.">
        <title>Complete genome sequence of Corynebacterium casei LMG S-19264T (=DSM 44701T), isolated from a smear-ripened cheese.</title>
        <authorList>
            <consortium name="US DOE Joint Genome Institute (JGI-PGF)"/>
            <person name="Walter F."/>
            <person name="Albersmeier A."/>
            <person name="Kalinowski J."/>
            <person name="Ruckert C."/>
        </authorList>
    </citation>
    <scope>NUCLEOTIDE SEQUENCE</scope>
    <source>
        <strain evidence="1">CGMCC 1.12408</strain>
    </source>
</reference>
<reference evidence="1" key="2">
    <citation type="submission" date="2020-09" db="EMBL/GenBank/DDBJ databases">
        <authorList>
            <person name="Sun Q."/>
            <person name="Zhou Y."/>
        </authorList>
    </citation>
    <scope>NUCLEOTIDE SEQUENCE</scope>
    <source>
        <strain evidence="1">CGMCC 1.12408</strain>
    </source>
</reference>
<dbReference type="Proteomes" id="UP000613512">
    <property type="component" value="Unassembled WGS sequence"/>
</dbReference>
<gene>
    <name evidence="1" type="ORF">GCM10008025_32310</name>
</gene>
<organism evidence="1 2">
    <name type="scientific">Ornithinibacillus halotolerans</name>
    <dbReference type="NCBI Taxonomy" id="1274357"/>
    <lineage>
        <taxon>Bacteria</taxon>
        <taxon>Bacillati</taxon>
        <taxon>Bacillota</taxon>
        <taxon>Bacilli</taxon>
        <taxon>Bacillales</taxon>
        <taxon>Bacillaceae</taxon>
        <taxon>Ornithinibacillus</taxon>
    </lineage>
</organism>
<accession>A0A916S6R0</accession>
<comment type="caution">
    <text evidence="1">The sequence shown here is derived from an EMBL/GenBank/DDBJ whole genome shotgun (WGS) entry which is preliminary data.</text>
</comment>
<evidence type="ECO:0000313" key="2">
    <source>
        <dbReference type="Proteomes" id="UP000613512"/>
    </source>
</evidence>